<dbReference type="PROSITE" id="PS51186">
    <property type="entry name" value="GNAT"/>
    <property type="match status" value="1"/>
</dbReference>
<dbReference type="Proteomes" id="UP000051096">
    <property type="component" value="Unassembled WGS sequence"/>
</dbReference>
<dbReference type="CDD" id="cd04301">
    <property type="entry name" value="NAT_SF"/>
    <property type="match status" value="1"/>
</dbReference>
<accession>A0A0S8GHI9</accession>
<dbReference type="GO" id="GO:0008080">
    <property type="term" value="F:N-acetyltransferase activity"/>
    <property type="evidence" value="ECO:0007669"/>
    <property type="project" value="InterPro"/>
</dbReference>
<dbReference type="GO" id="GO:1905502">
    <property type="term" value="F:acetyl-CoA binding"/>
    <property type="evidence" value="ECO:0007669"/>
    <property type="project" value="TreeGrafter"/>
</dbReference>
<dbReference type="InterPro" id="IPR016181">
    <property type="entry name" value="Acyl_CoA_acyltransferase"/>
</dbReference>
<comment type="caution">
    <text evidence="2">The sequence shown here is derived from an EMBL/GenBank/DDBJ whole genome shotgun (WGS) entry which is preliminary data.</text>
</comment>
<dbReference type="PANTHER" id="PTHR13538:SF4">
    <property type="entry name" value="N-ALPHA-ACETYLTRANSFERASE 80"/>
    <property type="match status" value="1"/>
</dbReference>
<organism evidence="2 3">
    <name type="scientific">candidate division WOR_3 bacterium SM23_60</name>
    <dbReference type="NCBI Taxonomy" id="1703780"/>
    <lineage>
        <taxon>Bacteria</taxon>
        <taxon>Bacteria division WOR-3</taxon>
    </lineage>
</organism>
<evidence type="ECO:0000313" key="2">
    <source>
        <dbReference type="EMBL" id="KPK72463.1"/>
    </source>
</evidence>
<dbReference type="InterPro" id="IPR000182">
    <property type="entry name" value="GNAT_dom"/>
</dbReference>
<dbReference type="SUPFAM" id="SSF55729">
    <property type="entry name" value="Acyl-CoA N-acyltransferases (Nat)"/>
    <property type="match status" value="1"/>
</dbReference>
<dbReference type="Gene3D" id="3.40.630.30">
    <property type="match status" value="1"/>
</dbReference>
<dbReference type="Pfam" id="PF00583">
    <property type="entry name" value="Acetyltransf_1"/>
    <property type="match status" value="1"/>
</dbReference>
<feature type="domain" description="N-acetyltransferase" evidence="1">
    <location>
        <begin position="4"/>
        <end position="158"/>
    </location>
</feature>
<dbReference type="PANTHER" id="PTHR13538">
    <property type="entry name" value="N-ACETYLTRANSFERASE 6"/>
    <property type="match status" value="1"/>
</dbReference>
<name>A0A0S8GHI9_UNCW3</name>
<evidence type="ECO:0000259" key="1">
    <source>
        <dbReference type="PROSITE" id="PS51186"/>
    </source>
</evidence>
<evidence type="ECO:0000313" key="3">
    <source>
        <dbReference type="Proteomes" id="UP000051096"/>
    </source>
</evidence>
<reference evidence="2 3" key="1">
    <citation type="journal article" date="2015" name="Microbiome">
        <title>Genomic resolution of linkages in carbon, nitrogen, and sulfur cycling among widespread estuary sediment bacteria.</title>
        <authorList>
            <person name="Baker B.J."/>
            <person name="Lazar C.S."/>
            <person name="Teske A.P."/>
            <person name="Dick G.J."/>
        </authorList>
    </citation>
    <scope>NUCLEOTIDE SEQUENCE [LARGE SCALE GENOMIC DNA]</scope>
    <source>
        <strain evidence="2">SM23_60</strain>
    </source>
</reference>
<proteinExistence type="predicted"/>
<sequence length="158" mass="18560">MIVMKIEYLKDYSRWIPTIAQWFYEEWGEFHPELDVNRIAERLGERCNTDEIPLALVAVLQEEVVGTVSLKKYDMDTRMQYSPWLASLYVRKDCRNKGVGMRLIEAGLEKAKILGIKHLYLYTRTRKHVDFYLSQGWVHVETTDYRGGIVTVLLRTLG</sequence>
<dbReference type="EMBL" id="LJUO01000031">
    <property type="protein sequence ID" value="KPK72463.1"/>
    <property type="molecule type" value="Genomic_DNA"/>
</dbReference>
<gene>
    <name evidence="2" type="ORF">AMJ87_04670</name>
</gene>
<dbReference type="GO" id="GO:0005737">
    <property type="term" value="C:cytoplasm"/>
    <property type="evidence" value="ECO:0007669"/>
    <property type="project" value="TreeGrafter"/>
</dbReference>
<protein>
    <recommendedName>
        <fullName evidence="1">N-acetyltransferase domain-containing protein</fullName>
    </recommendedName>
</protein>
<dbReference type="InterPro" id="IPR039840">
    <property type="entry name" value="NAA80"/>
</dbReference>
<dbReference type="AlphaFoldDB" id="A0A0S8GHI9"/>